<dbReference type="InterPro" id="IPR015422">
    <property type="entry name" value="PyrdxlP-dep_Trfase_small"/>
</dbReference>
<evidence type="ECO:0000256" key="7">
    <source>
        <dbReference type="ARBA" id="ARBA00022679"/>
    </source>
</evidence>
<evidence type="ECO:0000256" key="5">
    <source>
        <dbReference type="ARBA" id="ARBA00013049"/>
    </source>
</evidence>
<keyword evidence="7" id="KW-0808">Transferase</keyword>
<evidence type="ECO:0000256" key="6">
    <source>
        <dbReference type="ARBA" id="ARBA00022576"/>
    </source>
</evidence>
<name>A0A382F6L2_9ZZZZ</name>
<keyword evidence="8" id="KW-0663">Pyridoxal phosphate</keyword>
<dbReference type="SUPFAM" id="SSF53383">
    <property type="entry name" value="PLP-dependent transferases"/>
    <property type="match status" value="1"/>
</dbReference>
<keyword evidence="6" id="KW-0032">Aminotransferase</keyword>
<dbReference type="EMBL" id="UINC01048268">
    <property type="protein sequence ID" value="SVB58600.1"/>
    <property type="molecule type" value="Genomic_DNA"/>
</dbReference>
<dbReference type="PANTHER" id="PTHR45688">
    <property type="match status" value="1"/>
</dbReference>
<dbReference type="GO" id="GO:0030170">
    <property type="term" value="F:pyridoxal phosphate binding"/>
    <property type="evidence" value="ECO:0007669"/>
    <property type="project" value="InterPro"/>
</dbReference>
<protein>
    <recommendedName>
        <fullName evidence="5">alanine--glyoxylate transaminase</fullName>
        <ecNumber evidence="5">2.6.1.44</ecNumber>
    </recommendedName>
</protein>
<gene>
    <name evidence="9" type="ORF">METZ01_LOCUS211454</name>
</gene>
<evidence type="ECO:0000256" key="1">
    <source>
        <dbReference type="ARBA" id="ARBA00001933"/>
    </source>
</evidence>
<evidence type="ECO:0000313" key="9">
    <source>
        <dbReference type="EMBL" id="SVB58600.1"/>
    </source>
</evidence>
<dbReference type="Gene3D" id="3.40.640.10">
    <property type="entry name" value="Type I PLP-dependent aspartate aminotransferase-like (Major domain)"/>
    <property type="match status" value="1"/>
</dbReference>
<comment type="similarity">
    <text evidence="3">Belongs to the class-III pyridoxal-phosphate-dependent aminotransferase family.</text>
</comment>
<dbReference type="InterPro" id="IPR015421">
    <property type="entry name" value="PyrdxlP-dep_Trfase_major"/>
</dbReference>
<organism evidence="9">
    <name type="scientific">marine metagenome</name>
    <dbReference type="NCBI Taxonomy" id="408172"/>
    <lineage>
        <taxon>unclassified sequences</taxon>
        <taxon>metagenomes</taxon>
        <taxon>ecological metagenomes</taxon>
    </lineage>
</organism>
<dbReference type="Gene3D" id="3.90.1150.10">
    <property type="entry name" value="Aspartate Aminotransferase, domain 1"/>
    <property type="match status" value="1"/>
</dbReference>
<dbReference type="InterPro" id="IPR005814">
    <property type="entry name" value="Aminotrans_3"/>
</dbReference>
<dbReference type="EC" id="2.6.1.44" evidence="5"/>
<dbReference type="GO" id="GO:0008453">
    <property type="term" value="F:alanine-glyoxylate transaminase activity"/>
    <property type="evidence" value="ECO:0007669"/>
    <property type="project" value="UniProtKB-EC"/>
</dbReference>
<evidence type="ECO:0000256" key="4">
    <source>
        <dbReference type="ARBA" id="ARBA00011881"/>
    </source>
</evidence>
<comment type="subcellular location">
    <subcellularLocation>
        <location evidence="2">Mitochondrion</location>
    </subcellularLocation>
</comment>
<comment type="cofactor">
    <cofactor evidence="1">
        <name>pyridoxal 5'-phosphate</name>
        <dbReference type="ChEBI" id="CHEBI:597326"/>
    </cofactor>
</comment>
<dbReference type="PANTHER" id="PTHR45688:SF3">
    <property type="entry name" value="ALANINE--GLYOXYLATE AMINOTRANSFERASE 2, MITOCHONDRIAL"/>
    <property type="match status" value="1"/>
</dbReference>
<sequence>MTAPASFTASKSAGIIRGQREHLLPAILHMYKEPLVLTEGEGVRVLDAEGNEYLDLFAGILTTSVGHCNARVNAAVTQQMNRLGHVSTLYATDTQVEAARRIADIAPGSLKRTFFSNSGTEAIETALTMACLAT</sequence>
<dbReference type="InterPro" id="IPR015424">
    <property type="entry name" value="PyrdxlP-dep_Trfase"/>
</dbReference>
<proteinExistence type="inferred from homology"/>
<accession>A0A382F6L2</accession>
<evidence type="ECO:0000256" key="2">
    <source>
        <dbReference type="ARBA" id="ARBA00004173"/>
    </source>
</evidence>
<feature type="non-terminal residue" evidence="9">
    <location>
        <position position="134"/>
    </location>
</feature>
<reference evidence="9" key="1">
    <citation type="submission" date="2018-05" db="EMBL/GenBank/DDBJ databases">
        <authorList>
            <person name="Lanie J.A."/>
            <person name="Ng W.-L."/>
            <person name="Kazmierczak K.M."/>
            <person name="Andrzejewski T.M."/>
            <person name="Davidsen T.M."/>
            <person name="Wayne K.J."/>
            <person name="Tettelin H."/>
            <person name="Glass J.I."/>
            <person name="Rusch D."/>
            <person name="Podicherti R."/>
            <person name="Tsui H.-C.T."/>
            <person name="Winkler M.E."/>
        </authorList>
    </citation>
    <scope>NUCLEOTIDE SEQUENCE</scope>
</reference>
<dbReference type="Pfam" id="PF00202">
    <property type="entry name" value="Aminotran_3"/>
    <property type="match status" value="1"/>
</dbReference>
<comment type="subunit">
    <text evidence="4">Homotetramer.</text>
</comment>
<evidence type="ECO:0000256" key="3">
    <source>
        <dbReference type="ARBA" id="ARBA00008954"/>
    </source>
</evidence>
<dbReference type="GO" id="GO:0005739">
    <property type="term" value="C:mitochondrion"/>
    <property type="evidence" value="ECO:0007669"/>
    <property type="project" value="UniProtKB-SubCell"/>
</dbReference>
<evidence type="ECO:0000256" key="8">
    <source>
        <dbReference type="ARBA" id="ARBA00022898"/>
    </source>
</evidence>
<dbReference type="AlphaFoldDB" id="A0A382F6L2"/>